<keyword evidence="7" id="KW-1185">Reference proteome</keyword>
<feature type="domain" description="IFT122 first beta-propeller" evidence="5">
    <location>
        <begin position="24"/>
        <end position="86"/>
    </location>
</feature>
<proteinExistence type="predicted"/>
<dbReference type="OMA" id="IIWTEEH"/>
<reference evidence="6" key="1">
    <citation type="submission" date="2025-08" db="UniProtKB">
        <authorList>
            <consortium name="Ensembl"/>
        </authorList>
    </citation>
    <scope>IDENTIFICATION</scope>
</reference>
<dbReference type="GO" id="GO:0061512">
    <property type="term" value="P:protein localization to cilium"/>
    <property type="evidence" value="ECO:0007669"/>
    <property type="project" value="TreeGrafter"/>
</dbReference>
<dbReference type="STRING" id="28743.ENSCVAP00000012854"/>
<name>A0A3Q2D3K8_CYPVA</name>
<dbReference type="GO" id="GO:0035721">
    <property type="term" value="P:intraciliary retrograde transport"/>
    <property type="evidence" value="ECO:0007669"/>
    <property type="project" value="TreeGrafter"/>
</dbReference>
<dbReference type="PANTHER" id="PTHR12764">
    <property type="entry name" value="WD REPEAT DOMAIN-RELATED"/>
    <property type="match status" value="1"/>
</dbReference>
<dbReference type="InterPro" id="IPR056153">
    <property type="entry name" value="Beta-prop_IFT122_1st"/>
</dbReference>
<dbReference type="Proteomes" id="UP000265020">
    <property type="component" value="Unassembled WGS sequence"/>
</dbReference>
<dbReference type="GO" id="GO:0030991">
    <property type="term" value="C:intraciliary transport particle A"/>
    <property type="evidence" value="ECO:0007669"/>
    <property type="project" value="TreeGrafter"/>
</dbReference>
<dbReference type="GO" id="GO:0097730">
    <property type="term" value="C:non-motile cilium"/>
    <property type="evidence" value="ECO:0007669"/>
    <property type="project" value="TreeGrafter"/>
</dbReference>
<evidence type="ECO:0000256" key="1">
    <source>
        <dbReference type="ARBA" id="ARBA00004120"/>
    </source>
</evidence>
<feature type="region of interest" description="Disordered" evidence="4">
    <location>
        <begin position="1"/>
        <end position="24"/>
    </location>
</feature>
<dbReference type="GeneTree" id="ENSGT00390000001016"/>
<dbReference type="SUPFAM" id="SSF50978">
    <property type="entry name" value="WD40 repeat-like"/>
    <property type="match status" value="1"/>
</dbReference>
<dbReference type="Gene3D" id="2.130.10.10">
    <property type="entry name" value="YVTN repeat-like/Quinoprotein amine dehydrogenase"/>
    <property type="match status" value="1"/>
</dbReference>
<keyword evidence="2" id="KW-0853">WD repeat</keyword>
<keyword evidence="3" id="KW-0677">Repeat</keyword>
<dbReference type="Ensembl" id="ENSCVAT00000020228.1">
    <property type="protein sequence ID" value="ENSCVAP00000012854.1"/>
    <property type="gene ID" value="ENSCVAG00000015302.1"/>
</dbReference>
<dbReference type="GO" id="GO:1905515">
    <property type="term" value="P:non-motile cilium assembly"/>
    <property type="evidence" value="ECO:0007669"/>
    <property type="project" value="TreeGrafter"/>
</dbReference>
<protein>
    <recommendedName>
        <fullName evidence="5">IFT122 first beta-propeller domain-containing protein</fullName>
    </recommendedName>
</protein>
<sequence>MLKESVQTPCRKASDRELNPKPSWRSATHCSTDVYDLAFKPDGSQIIIAAGQRVLVCDAKDGTIIQPLKGHNGTVYCVAYAKDGTWLSRITCCG</sequence>
<dbReference type="PANTHER" id="PTHR12764:SF4">
    <property type="entry name" value="INTRAFLAGELLAR TRANSPORT PROTEIN 122 HOMOLOG"/>
    <property type="match status" value="1"/>
</dbReference>
<evidence type="ECO:0000313" key="6">
    <source>
        <dbReference type="Ensembl" id="ENSCVAP00000012854.1"/>
    </source>
</evidence>
<evidence type="ECO:0000259" key="5">
    <source>
        <dbReference type="Pfam" id="PF23381"/>
    </source>
</evidence>
<dbReference type="InterPro" id="IPR039857">
    <property type="entry name" value="Ift122/121"/>
</dbReference>
<evidence type="ECO:0000313" key="7">
    <source>
        <dbReference type="Proteomes" id="UP000265020"/>
    </source>
</evidence>
<comment type="subcellular location">
    <subcellularLocation>
        <location evidence="1">Cytoplasm</location>
        <location evidence="1">Cytoskeleton</location>
        <location evidence="1">Cilium basal body</location>
    </subcellularLocation>
</comment>
<dbReference type="AlphaFoldDB" id="A0A3Q2D3K8"/>
<evidence type="ECO:0000256" key="4">
    <source>
        <dbReference type="SAM" id="MobiDB-lite"/>
    </source>
</evidence>
<evidence type="ECO:0000256" key="3">
    <source>
        <dbReference type="ARBA" id="ARBA00022737"/>
    </source>
</evidence>
<dbReference type="InterPro" id="IPR015943">
    <property type="entry name" value="WD40/YVTN_repeat-like_dom_sf"/>
</dbReference>
<dbReference type="Pfam" id="PF23381">
    <property type="entry name" value="Beta-prop_IFT122_1st"/>
    <property type="match status" value="1"/>
</dbReference>
<dbReference type="InterPro" id="IPR036322">
    <property type="entry name" value="WD40_repeat_dom_sf"/>
</dbReference>
<reference evidence="6" key="2">
    <citation type="submission" date="2025-09" db="UniProtKB">
        <authorList>
            <consortium name="Ensembl"/>
        </authorList>
    </citation>
    <scope>IDENTIFICATION</scope>
</reference>
<evidence type="ECO:0000256" key="2">
    <source>
        <dbReference type="ARBA" id="ARBA00022574"/>
    </source>
</evidence>
<accession>A0A3Q2D3K8</accession>
<organism evidence="6 7">
    <name type="scientific">Cyprinodon variegatus</name>
    <name type="common">Sheepshead minnow</name>
    <dbReference type="NCBI Taxonomy" id="28743"/>
    <lineage>
        <taxon>Eukaryota</taxon>
        <taxon>Metazoa</taxon>
        <taxon>Chordata</taxon>
        <taxon>Craniata</taxon>
        <taxon>Vertebrata</taxon>
        <taxon>Euteleostomi</taxon>
        <taxon>Actinopterygii</taxon>
        <taxon>Neopterygii</taxon>
        <taxon>Teleostei</taxon>
        <taxon>Neoteleostei</taxon>
        <taxon>Acanthomorphata</taxon>
        <taxon>Ovalentaria</taxon>
        <taxon>Atherinomorphae</taxon>
        <taxon>Cyprinodontiformes</taxon>
        <taxon>Cyprinodontidae</taxon>
        <taxon>Cyprinodon</taxon>
    </lineage>
</organism>